<dbReference type="Proteomes" id="UP001501251">
    <property type="component" value="Unassembled WGS sequence"/>
</dbReference>
<feature type="chain" id="PRO_5045985955" evidence="1">
    <location>
        <begin position="29"/>
        <end position="107"/>
    </location>
</feature>
<gene>
    <name evidence="2" type="ORF">GCM10022252_11870</name>
</gene>
<proteinExistence type="predicted"/>
<name>A0ABP8AH28_9ACTN</name>
<evidence type="ECO:0000313" key="2">
    <source>
        <dbReference type="EMBL" id="GAA4183869.1"/>
    </source>
</evidence>
<organism evidence="2 3">
    <name type="scientific">Streptosporangium oxazolinicum</name>
    <dbReference type="NCBI Taxonomy" id="909287"/>
    <lineage>
        <taxon>Bacteria</taxon>
        <taxon>Bacillati</taxon>
        <taxon>Actinomycetota</taxon>
        <taxon>Actinomycetes</taxon>
        <taxon>Streptosporangiales</taxon>
        <taxon>Streptosporangiaceae</taxon>
        <taxon>Streptosporangium</taxon>
    </lineage>
</organism>
<feature type="signal peptide" evidence="1">
    <location>
        <begin position="1"/>
        <end position="28"/>
    </location>
</feature>
<reference evidence="3" key="1">
    <citation type="journal article" date="2019" name="Int. J. Syst. Evol. Microbiol.">
        <title>The Global Catalogue of Microorganisms (GCM) 10K type strain sequencing project: providing services to taxonomists for standard genome sequencing and annotation.</title>
        <authorList>
            <consortium name="The Broad Institute Genomics Platform"/>
            <consortium name="The Broad Institute Genome Sequencing Center for Infectious Disease"/>
            <person name="Wu L."/>
            <person name="Ma J."/>
        </authorList>
    </citation>
    <scope>NUCLEOTIDE SEQUENCE [LARGE SCALE GENOMIC DNA]</scope>
    <source>
        <strain evidence="3">JCM 17388</strain>
    </source>
</reference>
<sequence>MRLRTVRLSLACAAGIAATAFTAAPAQAIPTDCSGGAASRTSYISTCHAGTGSYRAVAFCDYPDGILTSAYGAWKYMPSNTYSTANCPNRPEYGGQGILSSGFTERR</sequence>
<keyword evidence="1" id="KW-0732">Signal</keyword>
<evidence type="ECO:0000313" key="3">
    <source>
        <dbReference type="Proteomes" id="UP001501251"/>
    </source>
</evidence>
<evidence type="ECO:0000256" key="1">
    <source>
        <dbReference type="SAM" id="SignalP"/>
    </source>
</evidence>
<accession>A0ABP8AH28</accession>
<protein>
    <submittedName>
        <fullName evidence="2">Uncharacterized protein</fullName>
    </submittedName>
</protein>
<keyword evidence="3" id="KW-1185">Reference proteome</keyword>
<dbReference type="EMBL" id="BAABAQ010000002">
    <property type="protein sequence ID" value="GAA4183869.1"/>
    <property type="molecule type" value="Genomic_DNA"/>
</dbReference>
<comment type="caution">
    <text evidence="2">The sequence shown here is derived from an EMBL/GenBank/DDBJ whole genome shotgun (WGS) entry which is preliminary data.</text>
</comment>